<evidence type="ECO:0000259" key="3">
    <source>
        <dbReference type="Pfam" id="PF04083"/>
    </source>
</evidence>
<accession>A0ABR2W355</accession>
<comment type="similarity">
    <text evidence="1 2">Belongs to the AB hydrolase superfamily. Lipase family.</text>
</comment>
<dbReference type="Pfam" id="PF04083">
    <property type="entry name" value="Abhydro_lipase"/>
    <property type="match status" value="1"/>
</dbReference>
<gene>
    <name evidence="4" type="primary">TGL1_1</name>
    <name evidence="4" type="ORF">K7432_005531</name>
</gene>
<evidence type="ECO:0000313" key="4">
    <source>
        <dbReference type="EMBL" id="KAK9718408.1"/>
    </source>
</evidence>
<name>A0ABR2W355_9FUNG</name>
<dbReference type="InterPro" id="IPR025483">
    <property type="entry name" value="Lipase_euk"/>
</dbReference>
<evidence type="ECO:0000256" key="1">
    <source>
        <dbReference type="ARBA" id="ARBA00010701"/>
    </source>
</evidence>
<evidence type="ECO:0000313" key="5">
    <source>
        <dbReference type="Proteomes" id="UP001479436"/>
    </source>
</evidence>
<dbReference type="Gene3D" id="3.40.50.1820">
    <property type="entry name" value="alpha/beta hydrolase"/>
    <property type="match status" value="1"/>
</dbReference>
<sequence length="431" mass="49044">MGSIPVLGRLNFSDYVRIGLTFLFFLFESILRLLFHMYSLVFDSTKSYDERKDELKSNLKDLESFGSIASHWGYPYEEHVVKTSDGYLLGTHRISAPDSNPVNAQKNKPVILLWHGFMMNSEVWVCNPMKERNLCFLLADAGYDVWLGNTRGNKYSYKHLYLKPNQKKFWDFSMDEYSLYDLPNTVDFILETTGASSLVYIGFSQGTAQAFASLSIHQELNKKISLFVALAPAITPGGLHSSVVDTFLRATPNIAYLLLGKKCALSSAVFWKDFLPRPLFVRAIDIAVGFLFGWHSQNIDPEVKAIVYGHLYSYASVKGVVHWFQIINSGSFRFFDESPTIFPSSKATNGHICHPFTTNQITTPIVMFYGGSDSLCDIEVLKSQLPKLKNSHEIKHFEHLDFLWARDAKELVYSEVFKVLEQHSLENPTQC</sequence>
<dbReference type="GO" id="GO:0004771">
    <property type="term" value="F:sterol ester esterase activity"/>
    <property type="evidence" value="ECO:0007669"/>
    <property type="project" value="UniProtKB-EC"/>
</dbReference>
<dbReference type="EMBL" id="JASJQH010007096">
    <property type="protein sequence ID" value="KAK9718408.1"/>
    <property type="molecule type" value="Genomic_DNA"/>
</dbReference>
<dbReference type="InterPro" id="IPR006693">
    <property type="entry name" value="AB_hydrolase_lipase"/>
</dbReference>
<keyword evidence="2" id="KW-0442">Lipid degradation</keyword>
<organism evidence="4 5">
    <name type="scientific">Basidiobolus ranarum</name>
    <dbReference type="NCBI Taxonomy" id="34480"/>
    <lineage>
        <taxon>Eukaryota</taxon>
        <taxon>Fungi</taxon>
        <taxon>Fungi incertae sedis</taxon>
        <taxon>Zoopagomycota</taxon>
        <taxon>Entomophthoromycotina</taxon>
        <taxon>Basidiobolomycetes</taxon>
        <taxon>Basidiobolales</taxon>
        <taxon>Basidiobolaceae</taxon>
        <taxon>Basidiobolus</taxon>
    </lineage>
</organism>
<dbReference type="Proteomes" id="UP001479436">
    <property type="component" value="Unassembled WGS sequence"/>
</dbReference>
<keyword evidence="5" id="KW-1185">Reference proteome</keyword>
<evidence type="ECO:0000256" key="2">
    <source>
        <dbReference type="PIRNR" id="PIRNR000862"/>
    </source>
</evidence>
<protein>
    <recommendedName>
        <fullName evidence="2">Lipase</fullName>
    </recommendedName>
</protein>
<reference evidence="4 5" key="1">
    <citation type="submission" date="2023-04" db="EMBL/GenBank/DDBJ databases">
        <title>Genome of Basidiobolus ranarum AG-B5.</title>
        <authorList>
            <person name="Stajich J.E."/>
            <person name="Carter-House D."/>
            <person name="Gryganskyi A."/>
        </authorList>
    </citation>
    <scope>NUCLEOTIDE SEQUENCE [LARGE SCALE GENOMIC DNA]</scope>
    <source>
        <strain evidence="4 5">AG-B5</strain>
    </source>
</reference>
<comment type="caution">
    <text evidence="4">The sequence shown here is derived from an EMBL/GenBank/DDBJ whole genome shotgun (WGS) entry which is preliminary data.</text>
</comment>
<feature type="domain" description="Partial AB-hydrolase lipase" evidence="3">
    <location>
        <begin position="67"/>
        <end position="127"/>
    </location>
</feature>
<dbReference type="SUPFAM" id="SSF53474">
    <property type="entry name" value="alpha/beta-Hydrolases"/>
    <property type="match status" value="1"/>
</dbReference>
<dbReference type="InterPro" id="IPR029058">
    <property type="entry name" value="AB_hydrolase_fold"/>
</dbReference>
<proteinExistence type="inferred from homology"/>
<keyword evidence="2" id="KW-0443">Lipid metabolism</keyword>
<keyword evidence="2 4" id="KW-0378">Hydrolase</keyword>
<dbReference type="PIRSF" id="PIRSF000862">
    <property type="entry name" value="Steryl_ester_lip"/>
    <property type="match status" value="1"/>
</dbReference>
<dbReference type="PANTHER" id="PTHR11005">
    <property type="entry name" value="LYSOSOMAL ACID LIPASE-RELATED"/>
    <property type="match status" value="1"/>
</dbReference>